<evidence type="ECO:0000313" key="2">
    <source>
        <dbReference type="Proteomes" id="UP000011885"/>
    </source>
</evidence>
<name>M5UKR5_9BACT</name>
<reference evidence="1 2" key="1">
    <citation type="journal article" date="2013" name="Mar. Genomics">
        <title>Expression of sulfatases in Rhodopirellula baltica and the diversity of sulfatases in the genus Rhodopirellula.</title>
        <authorList>
            <person name="Wegner C.E."/>
            <person name="Richter-Heitmann T."/>
            <person name="Klindworth A."/>
            <person name="Klockow C."/>
            <person name="Richter M."/>
            <person name="Achstetter T."/>
            <person name="Glockner F.O."/>
            <person name="Harder J."/>
        </authorList>
    </citation>
    <scope>NUCLEOTIDE SEQUENCE [LARGE SCALE GENOMIC DNA]</scope>
    <source>
        <strain evidence="1 2">SM41</strain>
    </source>
</reference>
<organism evidence="1 2">
    <name type="scientific">Rhodopirellula sallentina SM41</name>
    <dbReference type="NCBI Taxonomy" id="1263870"/>
    <lineage>
        <taxon>Bacteria</taxon>
        <taxon>Pseudomonadati</taxon>
        <taxon>Planctomycetota</taxon>
        <taxon>Planctomycetia</taxon>
        <taxon>Pirellulales</taxon>
        <taxon>Pirellulaceae</taxon>
        <taxon>Rhodopirellula</taxon>
    </lineage>
</organism>
<dbReference type="AlphaFoldDB" id="M5UKR5"/>
<dbReference type="PATRIC" id="fig|1263870.3.peg.140"/>
<dbReference type="EMBL" id="ANOH01000007">
    <property type="protein sequence ID" value="EMI58451.1"/>
    <property type="molecule type" value="Genomic_DNA"/>
</dbReference>
<keyword evidence="2" id="KW-1185">Reference proteome</keyword>
<accession>M5UKR5</accession>
<protein>
    <submittedName>
        <fullName evidence="1">Uncharacterized protein</fullName>
    </submittedName>
</protein>
<evidence type="ECO:0000313" key="1">
    <source>
        <dbReference type="EMBL" id="EMI58451.1"/>
    </source>
</evidence>
<gene>
    <name evidence="1" type="ORF">RSSM_00126</name>
</gene>
<sequence>MIAIGVHGVISVHGVFGVSGVIDQSRIAPQNPRLVVLVPMLPVSPDFGGLSFGEFRYVVRTRPISKCTVARRFTVVFNVE</sequence>
<proteinExistence type="predicted"/>
<comment type="caution">
    <text evidence="1">The sequence shown here is derived from an EMBL/GenBank/DDBJ whole genome shotgun (WGS) entry which is preliminary data.</text>
</comment>
<dbReference type="Proteomes" id="UP000011885">
    <property type="component" value="Unassembled WGS sequence"/>
</dbReference>